<dbReference type="WBParaSite" id="ACAC_0000823501-mRNA-1">
    <property type="protein sequence ID" value="ACAC_0000823501-mRNA-1"/>
    <property type="gene ID" value="ACAC_0000823501"/>
</dbReference>
<dbReference type="AlphaFoldDB" id="A0A0K0DCF0"/>
<reference evidence="2" key="1">
    <citation type="submission" date="2012-09" db="EMBL/GenBank/DDBJ databases">
        <authorList>
            <person name="Martin A.A."/>
        </authorList>
    </citation>
    <scope>NUCLEOTIDE SEQUENCE</scope>
</reference>
<name>A0A0K0DCF0_ANGCA</name>
<evidence type="ECO:0000313" key="3">
    <source>
        <dbReference type="WBParaSite" id="ACAC_0000823501-mRNA-1"/>
    </source>
</evidence>
<accession>A0A0K0DCF0</accession>
<organism evidence="2 3">
    <name type="scientific">Angiostrongylus cantonensis</name>
    <name type="common">Rat lungworm</name>
    <dbReference type="NCBI Taxonomy" id="6313"/>
    <lineage>
        <taxon>Eukaryota</taxon>
        <taxon>Metazoa</taxon>
        <taxon>Ecdysozoa</taxon>
        <taxon>Nematoda</taxon>
        <taxon>Chromadorea</taxon>
        <taxon>Rhabditida</taxon>
        <taxon>Rhabditina</taxon>
        <taxon>Rhabditomorpha</taxon>
        <taxon>Strongyloidea</taxon>
        <taxon>Metastrongylidae</taxon>
        <taxon>Angiostrongylus</taxon>
    </lineage>
</organism>
<proteinExistence type="predicted"/>
<evidence type="ECO:0000313" key="2">
    <source>
        <dbReference type="Proteomes" id="UP000035642"/>
    </source>
</evidence>
<dbReference type="Proteomes" id="UP000035642">
    <property type="component" value="Unassembled WGS sequence"/>
</dbReference>
<feature type="compositionally biased region" description="Acidic residues" evidence="1">
    <location>
        <begin position="73"/>
        <end position="102"/>
    </location>
</feature>
<sequence>MTSIDQAAVVVELSNPCRLAPSPIIREALGKRHVDMDDDEAPRAKRRFERVSAQFERFSISGEGHSKERENMDTSESDEEWSSSDGFADEQSTEGIIEEPDEQSTSRVILDDCLQNYIDRMKQTNSFGLPSRDVIHGNELIIWRPLTGISDPFLDPTMKGRIQEVDNVPNTSSDVFTSDFITEAGEDEVETEIPEQLNPPQQYKPKIEDITFQVDDSMEMDCD</sequence>
<keyword evidence="2" id="KW-1185">Reference proteome</keyword>
<reference evidence="3" key="2">
    <citation type="submission" date="2017-02" db="UniProtKB">
        <authorList>
            <consortium name="WormBaseParasite"/>
        </authorList>
    </citation>
    <scope>IDENTIFICATION</scope>
</reference>
<evidence type="ECO:0000256" key="1">
    <source>
        <dbReference type="SAM" id="MobiDB-lite"/>
    </source>
</evidence>
<protein>
    <submittedName>
        <fullName evidence="3">ELM2 domain-containing protein</fullName>
    </submittedName>
</protein>
<feature type="region of interest" description="Disordered" evidence="1">
    <location>
        <begin position="59"/>
        <end position="105"/>
    </location>
</feature>